<evidence type="ECO:0000256" key="1">
    <source>
        <dbReference type="SAM" id="Phobius"/>
    </source>
</evidence>
<dbReference type="EMBL" id="JAUSQL010000001">
    <property type="protein sequence ID" value="MDP9833217.1"/>
    <property type="molecule type" value="Genomic_DNA"/>
</dbReference>
<proteinExistence type="predicted"/>
<dbReference type="RefSeq" id="WP_307635241.1">
    <property type="nucleotide sequence ID" value="NZ_JAUSQL010000001.1"/>
</dbReference>
<dbReference type="Proteomes" id="UP001230145">
    <property type="component" value="Unassembled WGS sequence"/>
</dbReference>
<keyword evidence="3" id="KW-1185">Reference proteome</keyword>
<feature type="transmembrane region" description="Helical" evidence="1">
    <location>
        <begin position="338"/>
        <end position="362"/>
    </location>
</feature>
<dbReference type="PANTHER" id="PTHR30354">
    <property type="entry name" value="GNT FAMILY GLUCONATE TRANSPORTER"/>
    <property type="match status" value="1"/>
</dbReference>
<feature type="transmembrane region" description="Helical" evidence="1">
    <location>
        <begin position="294"/>
        <end position="318"/>
    </location>
</feature>
<feature type="transmembrane region" description="Helical" evidence="1">
    <location>
        <begin position="32"/>
        <end position="52"/>
    </location>
</feature>
<protein>
    <submittedName>
        <fullName evidence="2">GntP family gluconate:H+ symporter</fullName>
    </submittedName>
</protein>
<feature type="transmembrane region" description="Helical" evidence="1">
    <location>
        <begin position="423"/>
        <end position="446"/>
    </location>
</feature>
<feature type="transmembrane region" description="Helical" evidence="1">
    <location>
        <begin position="466"/>
        <end position="482"/>
    </location>
</feature>
<feature type="transmembrane region" description="Helical" evidence="1">
    <location>
        <begin position="262"/>
        <end position="282"/>
    </location>
</feature>
<comment type="caution">
    <text evidence="2">The sequence shown here is derived from an EMBL/GenBank/DDBJ whole genome shotgun (WGS) entry which is preliminary data.</text>
</comment>
<feature type="transmembrane region" description="Helical" evidence="1">
    <location>
        <begin position="171"/>
        <end position="189"/>
    </location>
</feature>
<evidence type="ECO:0000313" key="3">
    <source>
        <dbReference type="Proteomes" id="UP001230145"/>
    </source>
</evidence>
<dbReference type="PIRSF" id="PIRSF002746">
    <property type="entry name" value="Gluconate_transporter"/>
    <property type="match status" value="1"/>
</dbReference>
<keyword evidence="1" id="KW-0812">Transmembrane</keyword>
<evidence type="ECO:0000313" key="2">
    <source>
        <dbReference type="EMBL" id="MDP9833217.1"/>
    </source>
</evidence>
<dbReference type="Pfam" id="PF02447">
    <property type="entry name" value="GntP_permease"/>
    <property type="match status" value="1"/>
</dbReference>
<feature type="transmembrane region" description="Helical" evidence="1">
    <location>
        <begin position="201"/>
        <end position="228"/>
    </location>
</feature>
<name>A0ABT9PKH3_9ACTO</name>
<dbReference type="PANTHER" id="PTHR30354:SF25">
    <property type="entry name" value="INNER MEMBRANE PERMEASE YGBN"/>
    <property type="match status" value="1"/>
</dbReference>
<sequence>MVRKFGRRRPHFYLNAERTKDWNIMENWEQTLSAGPLLGIAAAGILLILVLIIKFRLHAFVTLVLVSVLTAIATGIPTDSLYNVVMSGFRSTLGDVGILVGFGAMLGKLIEHSGGAQALADSMIHKFGEKRAPLALGVASLLLGFPMFFDAGLVVMLPIVFAVAARLGGPILLYAFPTAAAFSVMHVFVPPHPGPVAASTFFNTNLGLLVIVGVVVAIPTFYVTGYLWGKYVSRKYNFTEVVGSVFGRDGHDVKNPPKTSTVVAILLLPMLLIFLNTGVDFATKAGMITGTEAWAQAFTFVGKSGIALLISVLVALPVLGSTRGIHGTALEKLVDSSLAPIASVVFITGAGGMYGGVLRASGIGDAVASQMESLGIPIILAVYLVALMLRLAQGSTTVALTTAAGLMAPAVLAGNYSSMQIVAITLACAAGSVFASHVNDSGFWLVGRLLGMDVKTTLKTWTAQQALESVMVFALTLPIFFLF</sequence>
<feature type="transmembrane region" description="Helical" evidence="1">
    <location>
        <begin position="96"/>
        <end position="120"/>
    </location>
</feature>
<keyword evidence="1" id="KW-1133">Transmembrane helix</keyword>
<feature type="transmembrane region" description="Helical" evidence="1">
    <location>
        <begin position="59"/>
        <end position="76"/>
    </location>
</feature>
<feature type="transmembrane region" description="Helical" evidence="1">
    <location>
        <begin position="132"/>
        <end position="165"/>
    </location>
</feature>
<accession>A0ABT9PKH3</accession>
<gene>
    <name evidence="2" type="ORF">J2S45_001896</name>
</gene>
<keyword evidence="1" id="KW-0472">Membrane</keyword>
<dbReference type="InterPro" id="IPR003474">
    <property type="entry name" value="Glcn_transporter"/>
</dbReference>
<dbReference type="NCBIfam" id="TIGR00791">
    <property type="entry name" value="gntP"/>
    <property type="match status" value="1"/>
</dbReference>
<feature type="transmembrane region" description="Helical" evidence="1">
    <location>
        <begin position="374"/>
        <end position="392"/>
    </location>
</feature>
<reference evidence="2 3" key="1">
    <citation type="submission" date="2023-07" db="EMBL/GenBank/DDBJ databases">
        <title>Sequencing the genomes of 1000 actinobacteria strains.</title>
        <authorList>
            <person name="Klenk H.-P."/>
        </authorList>
    </citation>
    <scope>NUCLEOTIDE SEQUENCE [LARGE SCALE GENOMIC DNA]</scope>
    <source>
        <strain evidence="2 3">DSM 19515</strain>
    </source>
</reference>
<organism evidence="2 3">
    <name type="scientific">Trueperella abortisuis</name>
    <dbReference type="NCBI Taxonomy" id="445930"/>
    <lineage>
        <taxon>Bacteria</taxon>
        <taxon>Bacillati</taxon>
        <taxon>Actinomycetota</taxon>
        <taxon>Actinomycetes</taxon>
        <taxon>Actinomycetales</taxon>
        <taxon>Actinomycetaceae</taxon>
        <taxon>Trueperella</taxon>
    </lineage>
</organism>